<dbReference type="FunFam" id="3.40.640.10:FF:000014">
    <property type="entry name" value="Adenosylmethionine-8-amino-7-oxononanoate aminotransferase, probable"/>
    <property type="match status" value="1"/>
</dbReference>
<dbReference type="OrthoDB" id="9801834at2"/>
<dbReference type="Proteomes" id="UP000076400">
    <property type="component" value="Unassembled WGS sequence"/>
</dbReference>
<keyword evidence="8" id="KW-1185">Reference proteome</keyword>
<dbReference type="Gene3D" id="3.40.640.10">
    <property type="entry name" value="Type I PLP-dependent aspartate aminotransferase-like (Major domain)"/>
    <property type="match status" value="1"/>
</dbReference>
<dbReference type="InterPro" id="IPR005814">
    <property type="entry name" value="Aminotrans_3"/>
</dbReference>
<dbReference type="NCBIfam" id="NF005682">
    <property type="entry name" value="PRK07480.1"/>
    <property type="match status" value="1"/>
</dbReference>
<dbReference type="AlphaFoldDB" id="A0A154W4D2"/>
<comment type="caution">
    <text evidence="7">The sequence shown here is derived from an EMBL/GenBank/DDBJ whole genome shotgun (WGS) entry which is preliminary data.</text>
</comment>
<keyword evidence="4 7" id="KW-0808">Transferase</keyword>
<dbReference type="EMBL" id="LPXN01000105">
    <property type="protein sequence ID" value="KZD08323.1"/>
    <property type="molecule type" value="Genomic_DNA"/>
</dbReference>
<name>A0A154W4D2_9PROT</name>
<dbReference type="InterPro" id="IPR015424">
    <property type="entry name" value="PyrdxlP-dep_Trfase"/>
</dbReference>
<reference evidence="7 8" key="1">
    <citation type="submission" date="2015-12" db="EMBL/GenBank/DDBJ databases">
        <title>Genome sequence of Oceanibaculum pacificum MCCC 1A02656.</title>
        <authorList>
            <person name="Lu L."/>
            <person name="Lai Q."/>
            <person name="Shao Z."/>
            <person name="Qian P."/>
        </authorList>
    </citation>
    <scope>NUCLEOTIDE SEQUENCE [LARGE SCALE GENOMIC DNA]</scope>
    <source>
        <strain evidence="7 8">MCCC 1A02656</strain>
    </source>
</reference>
<organism evidence="7 8">
    <name type="scientific">Oceanibaculum pacificum</name>
    <dbReference type="NCBI Taxonomy" id="580166"/>
    <lineage>
        <taxon>Bacteria</taxon>
        <taxon>Pseudomonadati</taxon>
        <taxon>Pseudomonadota</taxon>
        <taxon>Alphaproteobacteria</taxon>
        <taxon>Rhodospirillales</taxon>
        <taxon>Oceanibaculaceae</taxon>
        <taxon>Oceanibaculum</taxon>
    </lineage>
</organism>
<dbReference type="NCBIfam" id="NF004767">
    <property type="entry name" value="PRK06105.1"/>
    <property type="match status" value="1"/>
</dbReference>
<dbReference type="GO" id="GO:0009448">
    <property type="term" value="P:gamma-aminobutyric acid metabolic process"/>
    <property type="evidence" value="ECO:0007669"/>
    <property type="project" value="TreeGrafter"/>
</dbReference>
<evidence type="ECO:0000256" key="2">
    <source>
        <dbReference type="ARBA" id="ARBA00008954"/>
    </source>
</evidence>
<comment type="similarity">
    <text evidence="2 6">Belongs to the class-III pyridoxal-phosphate-dependent aminotransferase family.</text>
</comment>
<evidence type="ECO:0000256" key="5">
    <source>
        <dbReference type="ARBA" id="ARBA00022898"/>
    </source>
</evidence>
<dbReference type="GO" id="GO:0009102">
    <property type="term" value="P:biotin biosynthetic process"/>
    <property type="evidence" value="ECO:0007669"/>
    <property type="project" value="TreeGrafter"/>
</dbReference>
<dbReference type="Pfam" id="PF00202">
    <property type="entry name" value="Aminotran_3"/>
    <property type="match status" value="1"/>
</dbReference>
<dbReference type="RefSeq" id="WP_067555634.1">
    <property type="nucleotide sequence ID" value="NZ_LPXN01000105.1"/>
</dbReference>
<evidence type="ECO:0000313" key="7">
    <source>
        <dbReference type="EMBL" id="KZD08323.1"/>
    </source>
</evidence>
<accession>A0A154W4D2</accession>
<protein>
    <submittedName>
        <fullName evidence="7">Aminotransferase</fullName>
    </submittedName>
</protein>
<dbReference type="Gene3D" id="3.90.1150.10">
    <property type="entry name" value="Aspartate Aminotransferase, domain 1"/>
    <property type="match status" value="1"/>
</dbReference>
<dbReference type="PROSITE" id="PS00600">
    <property type="entry name" value="AA_TRANSFER_CLASS_3"/>
    <property type="match status" value="1"/>
</dbReference>
<dbReference type="GO" id="GO:0004015">
    <property type="term" value="F:adenosylmethionine-8-amino-7-oxononanoate transaminase activity"/>
    <property type="evidence" value="ECO:0007669"/>
    <property type="project" value="TreeGrafter"/>
</dbReference>
<evidence type="ECO:0000256" key="1">
    <source>
        <dbReference type="ARBA" id="ARBA00001933"/>
    </source>
</evidence>
<keyword evidence="5 6" id="KW-0663">Pyridoxal phosphate</keyword>
<dbReference type="STRING" id="580166.AUP43_01600"/>
<proteinExistence type="inferred from homology"/>
<dbReference type="PIRSF" id="PIRSF000521">
    <property type="entry name" value="Transaminase_4ab_Lys_Orn"/>
    <property type="match status" value="1"/>
</dbReference>
<evidence type="ECO:0000256" key="3">
    <source>
        <dbReference type="ARBA" id="ARBA00022576"/>
    </source>
</evidence>
<evidence type="ECO:0000313" key="8">
    <source>
        <dbReference type="Proteomes" id="UP000076400"/>
    </source>
</evidence>
<dbReference type="PANTHER" id="PTHR42684:SF3">
    <property type="entry name" value="ADENOSYLMETHIONINE-8-AMINO-7-OXONONANOATE AMINOTRANSFERASE"/>
    <property type="match status" value="1"/>
</dbReference>
<keyword evidence="3 7" id="KW-0032">Aminotransferase</keyword>
<comment type="cofactor">
    <cofactor evidence="1">
        <name>pyridoxal 5'-phosphate</name>
        <dbReference type="ChEBI" id="CHEBI:597326"/>
    </cofactor>
</comment>
<dbReference type="GO" id="GO:0030170">
    <property type="term" value="F:pyridoxal phosphate binding"/>
    <property type="evidence" value="ECO:0007669"/>
    <property type="project" value="InterPro"/>
</dbReference>
<dbReference type="PANTHER" id="PTHR42684">
    <property type="entry name" value="ADENOSYLMETHIONINE-8-AMINO-7-OXONONANOATE AMINOTRANSFERASE"/>
    <property type="match status" value="1"/>
</dbReference>
<dbReference type="InterPro" id="IPR015422">
    <property type="entry name" value="PyrdxlP-dep_Trfase_small"/>
</dbReference>
<evidence type="ECO:0000256" key="4">
    <source>
        <dbReference type="ARBA" id="ARBA00022679"/>
    </source>
</evidence>
<dbReference type="InterPro" id="IPR015421">
    <property type="entry name" value="PyrdxlP-dep_Trfase_major"/>
</dbReference>
<dbReference type="CDD" id="cd00610">
    <property type="entry name" value="OAT_like"/>
    <property type="match status" value="1"/>
</dbReference>
<dbReference type="InterPro" id="IPR049704">
    <property type="entry name" value="Aminotrans_3_PPA_site"/>
</dbReference>
<gene>
    <name evidence="7" type="ORF">AUP43_01600</name>
</gene>
<evidence type="ECO:0000256" key="6">
    <source>
        <dbReference type="RuleBase" id="RU003560"/>
    </source>
</evidence>
<dbReference type="SUPFAM" id="SSF53383">
    <property type="entry name" value="PLP-dependent transferases"/>
    <property type="match status" value="1"/>
</dbReference>
<sequence>MNAVNRSIDTKTYQQRDAAHHLHPFTDYKALAREGTRVITRAEGCHIWDSEGNKILDGMAGLWCVNVGYGRRELADAAYKQLMELPFYNSFFKTTNAPAADLAAKLAEVTPAGLNHAFFANSGSEANDTIVRMVRHYWNLKGQPDRKTIISREYGYHGSTMASVSLCGMSAMHGQGDLPLPGFHHIDPPYQFRDGANMTPEEFGLAAARKLEAAIHHIGPDRVAAFIAEPIQGAGGVIIPPMSYFPEIQRICREYGILLIADEVICGFGRTGRWFGCDSFDIQPDLMPIAKGLSSGYQPISAVMVGERVATTFIEEGGEFYHGFTYSGHPVAAAVALENIAIIQREKLVERVAGDIGPYFAEKLRSLEDIPIVGEVRTMGLIGAVELVKDRKNRTFFERLGATGTICRDHCFANNLVMRAVRDTMVVSPPLIISHDEVDELVAKARAAITATARDVGVL</sequence>